<dbReference type="Proteomes" id="UP000199699">
    <property type="component" value="Unassembled WGS sequence"/>
</dbReference>
<dbReference type="STRING" id="145857.GA0070616_5075"/>
<organism evidence="2 3">
    <name type="scientific">Micromonospora nigra</name>
    <dbReference type="NCBI Taxonomy" id="145857"/>
    <lineage>
        <taxon>Bacteria</taxon>
        <taxon>Bacillati</taxon>
        <taxon>Actinomycetota</taxon>
        <taxon>Actinomycetes</taxon>
        <taxon>Micromonosporales</taxon>
        <taxon>Micromonosporaceae</taxon>
        <taxon>Micromonospora</taxon>
    </lineage>
</organism>
<dbReference type="GO" id="GO:0043041">
    <property type="term" value="P:amino acid activation for nonribosomal peptide biosynthetic process"/>
    <property type="evidence" value="ECO:0007669"/>
    <property type="project" value="TreeGrafter"/>
</dbReference>
<feature type="domain" description="Condensation" evidence="1">
    <location>
        <begin position="28"/>
        <end position="452"/>
    </location>
</feature>
<dbReference type="Gene3D" id="3.30.559.10">
    <property type="entry name" value="Chloramphenicol acetyltransferase-like domain"/>
    <property type="match status" value="2"/>
</dbReference>
<proteinExistence type="predicted"/>
<dbReference type="PANTHER" id="PTHR45527:SF1">
    <property type="entry name" value="FATTY ACID SYNTHASE"/>
    <property type="match status" value="1"/>
</dbReference>
<dbReference type="GO" id="GO:0044550">
    <property type="term" value="P:secondary metabolite biosynthetic process"/>
    <property type="evidence" value="ECO:0007669"/>
    <property type="project" value="TreeGrafter"/>
</dbReference>
<dbReference type="Pfam" id="PF00668">
    <property type="entry name" value="Condensation"/>
    <property type="match status" value="2"/>
</dbReference>
<evidence type="ECO:0000259" key="1">
    <source>
        <dbReference type="Pfam" id="PF00668"/>
    </source>
</evidence>
<dbReference type="InterPro" id="IPR023213">
    <property type="entry name" value="CAT-like_dom_sf"/>
</dbReference>
<dbReference type="GO" id="GO:0003824">
    <property type="term" value="F:catalytic activity"/>
    <property type="evidence" value="ECO:0007669"/>
    <property type="project" value="InterPro"/>
</dbReference>
<dbReference type="Gene3D" id="3.30.559.30">
    <property type="entry name" value="Nonribosomal peptide synthetase, condensation domain"/>
    <property type="match status" value="2"/>
</dbReference>
<sequence>MRFADAVVPTEWATEKLINAEFRGGRTRTAPLTWAQQVMWRARARNPNNHVFMNLRRTVPVSPRVAAGPDAVARAVGALVGRHSSLRTRVRASADGPVQEAAAAGVLPLLVLPGVDDGAAAARAAATRLGDVAFDHADEWPLRVALVLVDGRVRQIVVVFSHSTVDAHAAEVVLRDLRLILLRGTVPHPAGPQSVDVALDQQGPGRQRSDRAVAYWLRQFARLPSTPLTPVGPGLTPLLRRGVLVSPAAERAARIVAARHRVSSSAVLLAAMTALARRDHPPALCGMFPMAHNRFRVEYAQAVANLGQIGFCVVDLADRPTFADMLPRVWRGALDGYRHAGYEPAALRGRFEAVGHDFDTLFLPYHYFNDVRLSGEVVEKKTDATEKELRAELDKSEFSWTRGLERASWHLLAHVVDEPGALGITLTVDTRFVEPEAVEPFLRDLERLLVEAALRDVPWPWSPSRPAGTATAPPRRVVDEVTPAHFDGGRDRTGPLTWGQQAMWRAVVEFESAHNSFLNLRRTLPLSRRADVDVPRAVRALGTLVARHESLRTRVRVVDGQLTQVAFGRGDLPVAVHHVDGDGDPDGRSASAALAERLGGPRFDHAAHWPLRAGLVVVDGRVRQVVVVFSHSTVDFHATETLLRELRLILLRGAAPGEPGLQSLDVALREQGVEQRRSDRSVASWTERFALLPAGTFTTPGTPADPRYQRGSLVSPALDAALRILAARHRVSTATALLAGAVAVLGDGQDSCGVFTMAHNRFPPGYADAISKLNQIGLCRVDLTGRPDLADLLTRTHRAGLEAYRHAYYDPAAMTRAFAEAGHDYATALAPYCFFNDIRLPDGRGAPAPVPPVAGPLAAPVGSRVTGAGPGSAGVVAVRALADGSRAAATGSTFTWLPPLERFAWRCRIQVVDAPGAVELVVTADTAYLPAARAERLLHAIEAMVVGAAGSGRADPVRVW</sequence>
<dbReference type="GO" id="GO:0008610">
    <property type="term" value="P:lipid biosynthetic process"/>
    <property type="evidence" value="ECO:0007669"/>
    <property type="project" value="UniProtKB-ARBA"/>
</dbReference>
<dbReference type="GO" id="GO:0005737">
    <property type="term" value="C:cytoplasm"/>
    <property type="evidence" value="ECO:0007669"/>
    <property type="project" value="TreeGrafter"/>
</dbReference>
<name>A0A1C6T007_9ACTN</name>
<keyword evidence="3" id="KW-1185">Reference proteome</keyword>
<accession>A0A1C6T007</accession>
<protein>
    <submittedName>
        <fullName evidence="2">Condensation domain-containing protein</fullName>
    </submittedName>
</protein>
<dbReference type="OrthoDB" id="5194982at2"/>
<evidence type="ECO:0000313" key="2">
    <source>
        <dbReference type="EMBL" id="SCL34853.1"/>
    </source>
</evidence>
<reference evidence="2 3" key="1">
    <citation type="submission" date="2016-06" db="EMBL/GenBank/DDBJ databases">
        <authorList>
            <person name="Kjaerup R.B."/>
            <person name="Dalgaard T.S."/>
            <person name="Juul-Madsen H.R."/>
        </authorList>
    </citation>
    <scope>NUCLEOTIDE SEQUENCE [LARGE SCALE GENOMIC DNA]</scope>
    <source>
        <strain evidence="2 3">DSM 43818</strain>
    </source>
</reference>
<dbReference type="EMBL" id="FMHT01000003">
    <property type="protein sequence ID" value="SCL34853.1"/>
    <property type="molecule type" value="Genomic_DNA"/>
</dbReference>
<dbReference type="InterPro" id="IPR001242">
    <property type="entry name" value="Condensation_dom"/>
</dbReference>
<dbReference type="PANTHER" id="PTHR45527">
    <property type="entry name" value="NONRIBOSOMAL PEPTIDE SYNTHETASE"/>
    <property type="match status" value="1"/>
</dbReference>
<gene>
    <name evidence="2" type="ORF">GA0070616_5075</name>
</gene>
<dbReference type="SUPFAM" id="SSF52777">
    <property type="entry name" value="CoA-dependent acyltransferases"/>
    <property type="match status" value="4"/>
</dbReference>
<evidence type="ECO:0000313" key="3">
    <source>
        <dbReference type="Proteomes" id="UP000199699"/>
    </source>
</evidence>
<feature type="domain" description="Condensation" evidence="1">
    <location>
        <begin position="495"/>
        <end position="817"/>
    </location>
</feature>
<dbReference type="AlphaFoldDB" id="A0A1C6T007"/>
<dbReference type="GO" id="GO:0031177">
    <property type="term" value="F:phosphopantetheine binding"/>
    <property type="evidence" value="ECO:0007669"/>
    <property type="project" value="TreeGrafter"/>
</dbReference>
<dbReference type="RefSeq" id="WP_091088172.1">
    <property type="nucleotide sequence ID" value="NZ_FMHT01000003.1"/>
</dbReference>